<comment type="caution">
    <text evidence="4">The sequence shown here is derived from an EMBL/GenBank/DDBJ whole genome shotgun (WGS) entry which is preliminary data.</text>
</comment>
<dbReference type="Pfam" id="PF19290">
    <property type="entry name" value="PmbA_TldD_2nd"/>
    <property type="match status" value="1"/>
</dbReference>
<evidence type="ECO:0008006" key="6">
    <source>
        <dbReference type="Google" id="ProtNLM"/>
    </source>
</evidence>
<dbReference type="EMBL" id="LQMQ01000041">
    <property type="protein sequence ID" value="KUO40464.1"/>
    <property type="molecule type" value="Genomic_DNA"/>
</dbReference>
<dbReference type="GO" id="GO:0008237">
    <property type="term" value="F:metallopeptidase activity"/>
    <property type="evidence" value="ECO:0007669"/>
    <property type="project" value="InterPro"/>
</dbReference>
<feature type="domain" description="Metalloprotease TldD/E C-terminal" evidence="2">
    <location>
        <begin position="218"/>
        <end position="449"/>
    </location>
</feature>
<dbReference type="STRING" id="1776334.APZ16_00065"/>
<accession>A0A147JVL4</accession>
<name>A0A147JVL4_HADYE</name>
<dbReference type="PANTHER" id="PTHR43421">
    <property type="entry name" value="METALLOPROTEASE PMBA"/>
    <property type="match status" value="1"/>
</dbReference>
<dbReference type="InterPro" id="IPR036059">
    <property type="entry name" value="TldD/PmbA_sf"/>
</dbReference>
<evidence type="ECO:0000259" key="1">
    <source>
        <dbReference type="Pfam" id="PF01523"/>
    </source>
</evidence>
<dbReference type="AlphaFoldDB" id="A0A147JVL4"/>
<feature type="domain" description="Metalloprotease TldD/E central" evidence="3">
    <location>
        <begin position="113"/>
        <end position="211"/>
    </location>
</feature>
<dbReference type="Pfam" id="PF19289">
    <property type="entry name" value="PmbA_TldD_3rd"/>
    <property type="match status" value="1"/>
</dbReference>
<dbReference type="SUPFAM" id="SSF111283">
    <property type="entry name" value="Putative modulator of DNA gyrase, PmbA/TldD"/>
    <property type="match status" value="1"/>
</dbReference>
<evidence type="ECO:0000313" key="4">
    <source>
        <dbReference type="EMBL" id="KUO40464.1"/>
    </source>
</evidence>
<dbReference type="GO" id="GO:0005829">
    <property type="term" value="C:cytosol"/>
    <property type="evidence" value="ECO:0007669"/>
    <property type="project" value="TreeGrafter"/>
</dbReference>
<dbReference type="InterPro" id="IPR035068">
    <property type="entry name" value="TldD/PmbA_N"/>
</dbReference>
<dbReference type="InterPro" id="IPR002510">
    <property type="entry name" value="Metalloprtase-TldD/E_N"/>
</dbReference>
<evidence type="ECO:0000259" key="3">
    <source>
        <dbReference type="Pfam" id="PF19290"/>
    </source>
</evidence>
<dbReference type="Proteomes" id="UP000074294">
    <property type="component" value="Unassembled WGS sequence"/>
</dbReference>
<feature type="domain" description="Metalloprotease TldD/E N-terminal" evidence="1">
    <location>
        <begin position="20"/>
        <end position="80"/>
    </location>
</feature>
<organism evidence="4 5">
    <name type="scientific">Hadarchaeum yellowstonense</name>
    <dbReference type="NCBI Taxonomy" id="1776334"/>
    <lineage>
        <taxon>Archaea</taxon>
        <taxon>Methanobacteriati</taxon>
        <taxon>Candidatus Hadarchaeota</taxon>
        <taxon>Candidatus Hadarchaeia</taxon>
        <taxon>Candidatus Hadarchaeales</taxon>
        <taxon>Candidatus Hadarchaeaceae</taxon>
        <taxon>Candidatus Hadarchaeum</taxon>
    </lineage>
</organism>
<sequence>MLSQTQRALELAKGLGAEEAEAFLSDNTITTIRIASNRVVETKRVHEGGIGVCVAIKKKVGFSSGNELSEELVQRAVAIARARPPNPDFNGFPPRREPKPVADIYDRELEMAPGSEIVGLAEEMLEAALDFDKRVVQASGAINLIVERCAVSNTNGVQATDITTKVFGHLTAEAKGLNGGEGQGWMGSTSLKKFSADLIGKQAAELAVNSLDARSVEPGTYDVILEPNAAAELFYHVLSYAINGKDVYDQISYFSNSLGKTVASEAVNIDDWGNLPSGLCSKTIDDEGSPTQRTALIKEGRLVGFIYDWYYGGLAGGGSTGNGLRLGDFGRSHQLSPTPHTTNLVVHPGEFNAEEMIEDVKKGLLLSRIWYTYPITPQRGDFSTTSRCGFLISGGEICGAVKQVRIHENLPKLLRNLDGVGKEPQQIIPWGASASVYTPRIRFRRVRIS</sequence>
<dbReference type="Gene3D" id="3.30.2290.10">
    <property type="entry name" value="PmbA/TldD superfamily"/>
    <property type="match status" value="1"/>
</dbReference>
<dbReference type="PANTHER" id="PTHR43421:SF1">
    <property type="entry name" value="METALLOPROTEASE PMBA"/>
    <property type="match status" value="1"/>
</dbReference>
<dbReference type="InterPro" id="IPR045570">
    <property type="entry name" value="Metalloprtase-TldD/E_cen_dom"/>
</dbReference>
<dbReference type="Pfam" id="PF01523">
    <property type="entry name" value="PmbA_TldD_1st"/>
    <property type="match status" value="1"/>
</dbReference>
<dbReference type="InterPro" id="IPR045569">
    <property type="entry name" value="Metalloprtase-TldD/E_C"/>
</dbReference>
<evidence type="ECO:0000313" key="5">
    <source>
        <dbReference type="Proteomes" id="UP000074294"/>
    </source>
</evidence>
<reference evidence="4 5" key="1">
    <citation type="journal article" date="2016" name="Nat. Microbiol.">
        <title>Genomic inference of the metabolism of cosmopolitan subsurface Archaea, Hadesarchaea.</title>
        <authorList>
            <person name="Baker B.J."/>
            <person name="Saw J.H."/>
            <person name="Lind A.E."/>
            <person name="Lazar C.S."/>
            <person name="Hinrichs K.-U."/>
            <person name="Teske A.P."/>
            <person name="Ettema T.J."/>
        </authorList>
    </citation>
    <scope>NUCLEOTIDE SEQUENCE [LARGE SCALE GENOMIC DNA]</scope>
</reference>
<dbReference type="InterPro" id="IPR047657">
    <property type="entry name" value="PmbA"/>
</dbReference>
<evidence type="ECO:0000259" key="2">
    <source>
        <dbReference type="Pfam" id="PF19289"/>
    </source>
</evidence>
<proteinExistence type="predicted"/>
<gene>
    <name evidence="4" type="ORF">APZ16_00065</name>
</gene>
<protein>
    <recommendedName>
        <fullName evidence="6">TldD/PmbA family protein</fullName>
    </recommendedName>
</protein>
<dbReference type="GO" id="GO:0006508">
    <property type="term" value="P:proteolysis"/>
    <property type="evidence" value="ECO:0007669"/>
    <property type="project" value="InterPro"/>
</dbReference>